<comment type="similarity">
    <text evidence="2">Belongs to the RecA family. RAD51 subfamily.</text>
</comment>
<feature type="domain" description="RecA family profile 1" evidence="10">
    <location>
        <begin position="80"/>
        <end position="261"/>
    </location>
</feature>
<dbReference type="InterPro" id="IPR027417">
    <property type="entry name" value="P-loop_NTPase"/>
</dbReference>
<accession>B4J998</accession>
<dbReference type="PROSITE" id="PS50162">
    <property type="entry name" value="RECA_2"/>
    <property type="match status" value="1"/>
</dbReference>
<keyword evidence="4" id="KW-0227">DNA damage</keyword>
<evidence type="ECO:0000256" key="4">
    <source>
        <dbReference type="ARBA" id="ARBA00022763"/>
    </source>
</evidence>
<dbReference type="InParanoid" id="B4J998"/>
<dbReference type="GO" id="GO:0140664">
    <property type="term" value="F:ATP-dependent DNA damage sensor activity"/>
    <property type="evidence" value="ECO:0007669"/>
    <property type="project" value="InterPro"/>
</dbReference>
<keyword evidence="9" id="KW-0539">Nucleus</keyword>
<dbReference type="GO" id="GO:0000724">
    <property type="term" value="P:double-strand break repair via homologous recombination"/>
    <property type="evidence" value="ECO:0007669"/>
    <property type="project" value="TreeGrafter"/>
</dbReference>
<dbReference type="GO" id="GO:0005815">
    <property type="term" value="C:microtubule organizing center"/>
    <property type="evidence" value="ECO:0007669"/>
    <property type="project" value="TreeGrafter"/>
</dbReference>
<gene>
    <name evidence="11" type="primary">Dgri\GH22012</name>
    <name evidence="11" type="ORF">Dgri_GH22012</name>
</gene>
<evidence type="ECO:0000256" key="8">
    <source>
        <dbReference type="ARBA" id="ARBA00023204"/>
    </source>
</evidence>
<dbReference type="GO" id="GO:0007131">
    <property type="term" value="P:reciprocal meiotic recombination"/>
    <property type="evidence" value="ECO:0007669"/>
    <property type="project" value="TreeGrafter"/>
</dbReference>
<keyword evidence="12" id="KW-1185">Reference proteome</keyword>
<protein>
    <submittedName>
        <fullName evidence="11">GH22012</fullName>
    </submittedName>
</protein>
<keyword evidence="3" id="KW-0547">Nucleotide-binding</keyword>
<reference evidence="11 12" key="1">
    <citation type="journal article" date="2007" name="Nature">
        <title>Evolution of genes and genomes on the Drosophila phylogeny.</title>
        <authorList>
            <consortium name="Drosophila 12 Genomes Consortium"/>
            <person name="Clark A.G."/>
            <person name="Eisen M.B."/>
            <person name="Smith D.R."/>
            <person name="Bergman C.M."/>
            <person name="Oliver B."/>
            <person name="Markow T.A."/>
            <person name="Kaufman T.C."/>
            <person name="Kellis M."/>
            <person name="Gelbart W."/>
            <person name="Iyer V.N."/>
            <person name="Pollard D.A."/>
            <person name="Sackton T.B."/>
            <person name="Larracuente A.M."/>
            <person name="Singh N.D."/>
            <person name="Abad J.P."/>
            <person name="Abt D.N."/>
            <person name="Adryan B."/>
            <person name="Aguade M."/>
            <person name="Akashi H."/>
            <person name="Anderson W.W."/>
            <person name="Aquadro C.F."/>
            <person name="Ardell D.H."/>
            <person name="Arguello R."/>
            <person name="Artieri C.G."/>
            <person name="Barbash D.A."/>
            <person name="Barker D."/>
            <person name="Barsanti P."/>
            <person name="Batterham P."/>
            <person name="Batzoglou S."/>
            <person name="Begun D."/>
            <person name="Bhutkar A."/>
            <person name="Blanco E."/>
            <person name="Bosak S.A."/>
            <person name="Bradley R.K."/>
            <person name="Brand A.D."/>
            <person name="Brent M.R."/>
            <person name="Brooks A.N."/>
            <person name="Brown R.H."/>
            <person name="Butlin R.K."/>
            <person name="Caggese C."/>
            <person name="Calvi B.R."/>
            <person name="Bernardo de Carvalho A."/>
            <person name="Caspi A."/>
            <person name="Castrezana S."/>
            <person name="Celniker S.E."/>
            <person name="Chang J.L."/>
            <person name="Chapple C."/>
            <person name="Chatterji S."/>
            <person name="Chinwalla A."/>
            <person name="Civetta A."/>
            <person name="Clifton S.W."/>
            <person name="Comeron J.M."/>
            <person name="Costello J.C."/>
            <person name="Coyne J.A."/>
            <person name="Daub J."/>
            <person name="David R.G."/>
            <person name="Delcher A.L."/>
            <person name="Delehaunty K."/>
            <person name="Do C.B."/>
            <person name="Ebling H."/>
            <person name="Edwards K."/>
            <person name="Eickbush T."/>
            <person name="Evans J.D."/>
            <person name="Filipski A."/>
            <person name="Findeiss S."/>
            <person name="Freyhult E."/>
            <person name="Fulton L."/>
            <person name="Fulton R."/>
            <person name="Garcia A.C."/>
            <person name="Gardiner A."/>
            <person name="Garfield D.A."/>
            <person name="Garvin B.E."/>
            <person name="Gibson G."/>
            <person name="Gilbert D."/>
            <person name="Gnerre S."/>
            <person name="Godfrey J."/>
            <person name="Good R."/>
            <person name="Gotea V."/>
            <person name="Gravely B."/>
            <person name="Greenberg A.J."/>
            <person name="Griffiths-Jones S."/>
            <person name="Gross S."/>
            <person name="Guigo R."/>
            <person name="Gustafson E.A."/>
            <person name="Haerty W."/>
            <person name="Hahn M.W."/>
            <person name="Halligan D.L."/>
            <person name="Halpern A.L."/>
            <person name="Halter G.M."/>
            <person name="Han M.V."/>
            <person name="Heger A."/>
            <person name="Hillier L."/>
            <person name="Hinrichs A.S."/>
            <person name="Holmes I."/>
            <person name="Hoskins R.A."/>
            <person name="Hubisz M.J."/>
            <person name="Hultmark D."/>
            <person name="Huntley M.A."/>
            <person name="Jaffe D.B."/>
            <person name="Jagadeeshan S."/>
            <person name="Jeck W.R."/>
            <person name="Johnson J."/>
            <person name="Jones C.D."/>
            <person name="Jordan W.C."/>
            <person name="Karpen G.H."/>
            <person name="Kataoka E."/>
            <person name="Keightley P.D."/>
            <person name="Kheradpour P."/>
            <person name="Kirkness E.F."/>
            <person name="Koerich L.B."/>
            <person name="Kristiansen K."/>
            <person name="Kudrna D."/>
            <person name="Kulathinal R.J."/>
            <person name="Kumar S."/>
            <person name="Kwok R."/>
            <person name="Lander E."/>
            <person name="Langley C.H."/>
            <person name="Lapoint R."/>
            <person name="Lazzaro B.P."/>
            <person name="Lee S.J."/>
            <person name="Levesque L."/>
            <person name="Li R."/>
            <person name="Lin C.F."/>
            <person name="Lin M.F."/>
            <person name="Lindblad-Toh K."/>
            <person name="Llopart A."/>
            <person name="Long M."/>
            <person name="Low L."/>
            <person name="Lozovsky E."/>
            <person name="Lu J."/>
            <person name="Luo M."/>
            <person name="Machado C.A."/>
            <person name="Makalowski W."/>
            <person name="Marzo M."/>
            <person name="Matsuda M."/>
            <person name="Matzkin L."/>
            <person name="McAllister B."/>
            <person name="McBride C.S."/>
            <person name="McKernan B."/>
            <person name="McKernan K."/>
            <person name="Mendez-Lago M."/>
            <person name="Minx P."/>
            <person name="Mollenhauer M.U."/>
            <person name="Montooth K."/>
            <person name="Mount S.M."/>
            <person name="Mu X."/>
            <person name="Myers E."/>
            <person name="Negre B."/>
            <person name="Newfeld S."/>
            <person name="Nielsen R."/>
            <person name="Noor M.A."/>
            <person name="O'Grady P."/>
            <person name="Pachter L."/>
            <person name="Papaceit M."/>
            <person name="Parisi M.J."/>
            <person name="Parisi M."/>
            <person name="Parts L."/>
            <person name="Pedersen J.S."/>
            <person name="Pesole G."/>
            <person name="Phillippy A.M."/>
            <person name="Ponting C.P."/>
            <person name="Pop M."/>
            <person name="Porcelli D."/>
            <person name="Powell J.R."/>
            <person name="Prohaska S."/>
            <person name="Pruitt K."/>
            <person name="Puig M."/>
            <person name="Quesneville H."/>
            <person name="Ram K.R."/>
            <person name="Rand D."/>
            <person name="Rasmussen M.D."/>
            <person name="Reed L.K."/>
            <person name="Reenan R."/>
            <person name="Reily A."/>
            <person name="Remington K.A."/>
            <person name="Rieger T.T."/>
            <person name="Ritchie M.G."/>
            <person name="Robin C."/>
            <person name="Rogers Y.H."/>
            <person name="Rohde C."/>
            <person name="Rozas J."/>
            <person name="Rubenfield M.J."/>
            <person name="Ruiz A."/>
            <person name="Russo S."/>
            <person name="Salzberg S.L."/>
            <person name="Sanchez-Gracia A."/>
            <person name="Saranga D.J."/>
            <person name="Sato H."/>
            <person name="Schaeffer S.W."/>
            <person name="Schatz M.C."/>
            <person name="Schlenke T."/>
            <person name="Schwartz R."/>
            <person name="Segarra C."/>
            <person name="Singh R.S."/>
            <person name="Sirot L."/>
            <person name="Sirota M."/>
            <person name="Sisneros N.B."/>
            <person name="Smith C.D."/>
            <person name="Smith T.F."/>
            <person name="Spieth J."/>
            <person name="Stage D.E."/>
            <person name="Stark A."/>
            <person name="Stephan W."/>
            <person name="Strausberg R.L."/>
            <person name="Strempel S."/>
            <person name="Sturgill D."/>
            <person name="Sutton G."/>
            <person name="Sutton G.G."/>
            <person name="Tao W."/>
            <person name="Teichmann S."/>
            <person name="Tobari Y.N."/>
            <person name="Tomimura Y."/>
            <person name="Tsolas J.M."/>
            <person name="Valente V.L."/>
            <person name="Venter E."/>
            <person name="Venter J.C."/>
            <person name="Vicario S."/>
            <person name="Vieira F.G."/>
            <person name="Vilella A.J."/>
            <person name="Villasante A."/>
            <person name="Walenz B."/>
            <person name="Wang J."/>
            <person name="Wasserman M."/>
            <person name="Watts T."/>
            <person name="Wilson D."/>
            <person name="Wilson R.K."/>
            <person name="Wing R.A."/>
            <person name="Wolfner M.F."/>
            <person name="Wong A."/>
            <person name="Wong G.K."/>
            <person name="Wu C.I."/>
            <person name="Wu G."/>
            <person name="Yamamoto D."/>
            <person name="Yang H.P."/>
            <person name="Yang S.P."/>
            <person name="Yorke J.A."/>
            <person name="Yoshida K."/>
            <person name="Zdobnov E."/>
            <person name="Zhang P."/>
            <person name="Zhang Y."/>
            <person name="Zimin A.V."/>
            <person name="Baldwin J."/>
            <person name="Abdouelleil A."/>
            <person name="Abdulkadir J."/>
            <person name="Abebe A."/>
            <person name="Abera B."/>
            <person name="Abreu J."/>
            <person name="Acer S.C."/>
            <person name="Aftuck L."/>
            <person name="Alexander A."/>
            <person name="An P."/>
            <person name="Anderson E."/>
            <person name="Anderson S."/>
            <person name="Arachi H."/>
            <person name="Azer M."/>
            <person name="Bachantsang P."/>
            <person name="Barry A."/>
            <person name="Bayul T."/>
            <person name="Berlin A."/>
            <person name="Bessette D."/>
            <person name="Bloom T."/>
            <person name="Blye J."/>
            <person name="Boguslavskiy L."/>
            <person name="Bonnet C."/>
            <person name="Boukhgalter B."/>
            <person name="Bourzgui I."/>
            <person name="Brown A."/>
            <person name="Cahill P."/>
            <person name="Channer S."/>
            <person name="Cheshatsang Y."/>
            <person name="Chuda L."/>
            <person name="Citroen M."/>
            <person name="Collymore A."/>
            <person name="Cooke P."/>
            <person name="Costello M."/>
            <person name="D'Aco K."/>
            <person name="Daza R."/>
            <person name="De Haan G."/>
            <person name="DeGray S."/>
            <person name="DeMaso C."/>
            <person name="Dhargay N."/>
            <person name="Dooley K."/>
            <person name="Dooley E."/>
            <person name="Doricent M."/>
            <person name="Dorje P."/>
            <person name="Dorjee K."/>
            <person name="Dupes A."/>
            <person name="Elong R."/>
            <person name="Falk J."/>
            <person name="Farina A."/>
            <person name="Faro S."/>
            <person name="Ferguson D."/>
            <person name="Fisher S."/>
            <person name="Foley C.D."/>
            <person name="Franke A."/>
            <person name="Friedrich D."/>
            <person name="Gadbois L."/>
            <person name="Gearin G."/>
            <person name="Gearin C.R."/>
            <person name="Giannoukos G."/>
            <person name="Goode T."/>
            <person name="Graham J."/>
            <person name="Grandbois E."/>
            <person name="Grewal S."/>
            <person name="Gyaltsen K."/>
            <person name="Hafez N."/>
            <person name="Hagos B."/>
            <person name="Hall J."/>
            <person name="Henson C."/>
            <person name="Hollinger A."/>
            <person name="Honan T."/>
            <person name="Huard M.D."/>
            <person name="Hughes L."/>
            <person name="Hurhula B."/>
            <person name="Husby M.E."/>
            <person name="Kamat A."/>
            <person name="Kanga B."/>
            <person name="Kashin S."/>
            <person name="Khazanovich D."/>
            <person name="Kisner P."/>
            <person name="Lance K."/>
            <person name="Lara M."/>
            <person name="Lee W."/>
            <person name="Lennon N."/>
            <person name="Letendre F."/>
            <person name="LeVine R."/>
            <person name="Lipovsky A."/>
            <person name="Liu X."/>
            <person name="Liu J."/>
            <person name="Liu S."/>
            <person name="Lokyitsang T."/>
            <person name="Lokyitsang Y."/>
            <person name="Lubonja R."/>
            <person name="Lui A."/>
            <person name="MacDonald P."/>
            <person name="Magnisalis V."/>
            <person name="Maru K."/>
            <person name="Matthews C."/>
            <person name="McCusker W."/>
            <person name="McDonough S."/>
            <person name="Mehta T."/>
            <person name="Meldrim J."/>
            <person name="Meneus L."/>
            <person name="Mihai O."/>
            <person name="Mihalev A."/>
            <person name="Mihova T."/>
            <person name="Mittelman R."/>
            <person name="Mlenga V."/>
            <person name="Montmayeur A."/>
            <person name="Mulrain L."/>
            <person name="Navidi A."/>
            <person name="Naylor J."/>
            <person name="Negash T."/>
            <person name="Nguyen T."/>
            <person name="Nguyen N."/>
            <person name="Nicol R."/>
            <person name="Norbu C."/>
            <person name="Norbu N."/>
            <person name="Novod N."/>
            <person name="O'Neill B."/>
            <person name="Osman S."/>
            <person name="Markiewicz E."/>
            <person name="Oyono O.L."/>
            <person name="Patti C."/>
            <person name="Phunkhang P."/>
            <person name="Pierre F."/>
            <person name="Priest M."/>
            <person name="Raghuraman S."/>
            <person name="Rege F."/>
            <person name="Reyes R."/>
            <person name="Rise C."/>
            <person name="Rogov P."/>
            <person name="Ross K."/>
            <person name="Ryan E."/>
            <person name="Settipalli S."/>
            <person name="Shea T."/>
            <person name="Sherpa N."/>
            <person name="Shi L."/>
            <person name="Shih D."/>
            <person name="Sparrow T."/>
            <person name="Spaulding J."/>
            <person name="Stalker J."/>
            <person name="Stange-Thomann N."/>
            <person name="Stavropoulos S."/>
            <person name="Stone C."/>
            <person name="Strader C."/>
            <person name="Tesfaye S."/>
            <person name="Thomson T."/>
            <person name="Thoulutsang Y."/>
            <person name="Thoulutsang D."/>
            <person name="Topham K."/>
            <person name="Topping I."/>
            <person name="Tsamla T."/>
            <person name="Vassiliev H."/>
            <person name="Vo A."/>
            <person name="Wangchuk T."/>
            <person name="Wangdi T."/>
            <person name="Weiand M."/>
            <person name="Wilkinson J."/>
            <person name="Wilson A."/>
            <person name="Yadav S."/>
            <person name="Young G."/>
            <person name="Yu Q."/>
            <person name="Zembek L."/>
            <person name="Zhong D."/>
            <person name="Zimmer A."/>
            <person name="Zwirko Z."/>
            <person name="Jaffe D.B."/>
            <person name="Alvarez P."/>
            <person name="Brockman W."/>
            <person name="Butler J."/>
            <person name="Chin C."/>
            <person name="Gnerre S."/>
            <person name="Grabherr M."/>
            <person name="Kleber M."/>
            <person name="Mauceli E."/>
            <person name="MacCallum I."/>
        </authorList>
    </citation>
    <scope>NUCLEOTIDE SEQUENCE [LARGE SCALE GENOMIC DNA]</scope>
    <source>
        <strain evidence="12">Tucson 15287-2541.00</strain>
    </source>
</reference>
<evidence type="ECO:0000256" key="7">
    <source>
        <dbReference type="ARBA" id="ARBA00023172"/>
    </source>
</evidence>
<dbReference type="SUPFAM" id="SSF52540">
    <property type="entry name" value="P-loop containing nucleoside triphosphate hydrolases"/>
    <property type="match status" value="1"/>
</dbReference>
<evidence type="ECO:0000256" key="3">
    <source>
        <dbReference type="ARBA" id="ARBA00022741"/>
    </source>
</evidence>
<dbReference type="Gene3D" id="3.40.50.300">
    <property type="entry name" value="P-loop containing nucleotide triphosphate hydrolases"/>
    <property type="match status" value="1"/>
</dbReference>
<dbReference type="InterPro" id="IPR013632">
    <property type="entry name" value="Rad51_C"/>
</dbReference>
<dbReference type="GO" id="GO:0000400">
    <property type="term" value="F:four-way junction DNA binding"/>
    <property type="evidence" value="ECO:0007669"/>
    <property type="project" value="TreeGrafter"/>
</dbReference>
<organism evidence="12">
    <name type="scientific">Drosophila grimshawi</name>
    <name type="common">Hawaiian fruit fly</name>
    <name type="synonym">Idiomyia grimshawi</name>
    <dbReference type="NCBI Taxonomy" id="7222"/>
    <lineage>
        <taxon>Eukaryota</taxon>
        <taxon>Metazoa</taxon>
        <taxon>Ecdysozoa</taxon>
        <taxon>Arthropoda</taxon>
        <taxon>Hexapoda</taxon>
        <taxon>Insecta</taxon>
        <taxon>Pterygota</taxon>
        <taxon>Neoptera</taxon>
        <taxon>Endopterygota</taxon>
        <taxon>Diptera</taxon>
        <taxon>Brachycera</taxon>
        <taxon>Muscomorpha</taxon>
        <taxon>Ephydroidea</taxon>
        <taxon>Drosophilidae</taxon>
        <taxon>Drosophila</taxon>
        <taxon>Hawaiian Drosophila</taxon>
    </lineage>
</organism>
<name>B4J998_DROGR</name>
<dbReference type="STRING" id="7222.B4J998"/>
<dbReference type="OrthoDB" id="336321at2759"/>
<dbReference type="GO" id="GO:0042148">
    <property type="term" value="P:DNA strand invasion"/>
    <property type="evidence" value="ECO:0007669"/>
    <property type="project" value="TreeGrafter"/>
</dbReference>
<dbReference type="eggNOG" id="KOG1433">
    <property type="taxonomic scope" value="Eukaryota"/>
</dbReference>
<sequence>MGSCEELQSLLSLTKTGKQLSQYHIKLLQKQNINTAEDFVEADTVDQILAVSRDTTYEIKRELLDLIVGKVKLKSVYQPNPVNYSTGIEELDNLLESIGQPFRPGRVWEIIGESDAGKTELLHTLAINFVCRNGVNCGILFVDTNSGFETERLEEILQQRQLDEDAVDKYLDQINVVKAISAQSLLMALESLHEQLSDRKANLNHVSRTKVVLIDSLTACFIMLRSSSNRNKGRSFLTELAMIMRKLAVEHGIAFIVGNLTFVPEDETDGGDDADDNDDGSTQIDSDAWQEDCTYLGDYWCSVCTLTLALELPEDSHSDGLRLLKVLSNSCGASEGSCLLRITDAGLI</sequence>
<evidence type="ECO:0000256" key="5">
    <source>
        <dbReference type="ARBA" id="ARBA00022840"/>
    </source>
</evidence>
<dbReference type="PANTHER" id="PTHR46457:SF1">
    <property type="entry name" value="DNA REPAIR PROTEIN RAD51 HOMOLOG 4"/>
    <property type="match status" value="1"/>
</dbReference>
<keyword evidence="5" id="KW-0067">ATP-binding</keyword>
<dbReference type="InterPro" id="IPR047323">
    <property type="entry name" value="Rad51D_C"/>
</dbReference>
<dbReference type="Pfam" id="PF08423">
    <property type="entry name" value="Rad51"/>
    <property type="match status" value="1"/>
</dbReference>
<dbReference type="GO" id="GO:0033063">
    <property type="term" value="C:Rad51B-Rad51C-Rad51D-XRCC2 complex"/>
    <property type="evidence" value="ECO:0007669"/>
    <property type="project" value="TreeGrafter"/>
</dbReference>
<evidence type="ECO:0000256" key="1">
    <source>
        <dbReference type="ARBA" id="ARBA00004123"/>
    </source>
</evidence>
<dbReference type="GO" id="GO:0005657">
    <property type="term" value="C:replication fork"/>
    <property type="evidence" value="ECO:0007669"/>
    <property type="project" value="TreeGrafter"/>
</dbReference>
<dbReference type="GO" id="GO:0000723">
    <property type="term" value="P:telomere maintenance"/>
    <property type="evidence" value="ECO:0007669"/>
    <property type="project" value="TreeGrafter"/>
</dbReference>
<evidence type="ECO:0000313" key="11">
    <source>
        <dbReference type="EMBL" id="EDW02473.1"/>
    </source>
</evidence>
<dbReference type="CDD" id="cd19489">
    <property type="entry name" value="Rad51D"/>
    <property type="match status" value="1"/>
</dbReference>
<dbReference type="AlphaFoldDB" id="B4J998"/>
<dbReference type="PANTHER" id="PTHR46457">
    <property type="entry name" value="DNA REPAIR PROTEIN RAD51 HOMOLOG 4"/>
    <property type="match status" value="1"/>
</dbReference>
<proteinExistence type="inferred from homology"/>
<keyword evidence="7" id="KW-0233">DNA recombination</keyword>
<evidence type="ECO:0000256" key="9">
    <source>
        <dbReference type="ARBA" id="ARBA00023242"/>
    </source>
</evidence>
<evidence type="ECO:0000256" key="6">
    <source>
        <dbReference type="ARBA" id="ARBA00023125"/>
    </source>
</evidence>
<keyword evidence="8" id="KW-0234">DNA repair</keyword>
<evidence type="ECO:0000313" key="12">
    <source>
        <dbReference type="Proteomes" id="UP000001070"/>
    </source>
</evidence>
<dbReference type="HOGENOM" id="CLU_068541_0_0_1"/>
<evidence type="ECO:0000259" key="10">
    <source>
        <dbReference type="PROSITE" id="PS50162"/>
    </source>
</evidence>
<dbReference type="GO" id="GO:0003697">
    <property type="term" value="F:single-stranded DNA binding"/>
    <property type="evidence" value="ECO:0007669"/>
    <property type="project" value="TreeGrafter"/>
</dbReference>
<keyword evidence="6" id="KW-0238">DNA-binding</keyword>
<dbReference type="Proteomes" id="UP000001070">
    <property type="component" value="Unassembled WGS sequence"/>
</dbReference>
<dbReference type="OMA" id="CKRIQDM"/>
<dbReference type="InterPro" id="IPR051988">
    <property type="entry name" value="HRR_RAD51_Paralog"/>
</dbReference>
<dbReference type="GO" id="GO:0005524">
    <property type="term" value="F:ATP binding"/>
    <property type="evidence" value="ECO:0007669"/>
    <property type="project" value="UniProtKB-KW"/>
</dbReference>
<dbReference type="PhylomeDB" id="B4J998"/>
<comment type="subcellular location">
    <subcellularLocation>
        <location evidence="1">Nucleus</location>
    </subcellularLocation>
</comment>
<evidence type="ECO:0000256" key="2">
    <source>
        <dbReference type="ARBA" id="ARBA00007095"/>
    </source>
</evidence>
<dbReference type="EMBL" id="CH916367">
    <property type="protein sequence ID" value="EDW02473.1"/>
    <property type="molecule type" value="Genomic_DNA"/>
</dbReference>
<dbReference type="FunCoup" id="B4J998">
    <property type="interactions" value="676"/>
</dbReference>
<dbReference type="InterPro" id="IPR020588">
    <property type="entry name" value="RecA_ATP-bd"/>
</dbReference>